<keyword evidence="7" id="KW-1185">Reference proteome</keyword>
<evidence type="ECO:0000256" key="1">
    <source>
        <dbReference type="ARBA" id="ARBA00009921"/>
    </source>
</evidence>
<sequence>MTGLDPDTDEILEICCILTTGNLDVLDDEGFHAVVHWPKSRLDQMDDWCTATHGNSGLTAAVLASSTTPSDAAAGLYDYITRLVPERRRALLAGSSVHADRAFLRRGPYARVVDHLHYRILDVSAIKEAARRWSPREVAAGVPAKKGRHLARDDILESIEEARYYRDAIFRGAGRRG</sequence>
<dbReference type="EMBL" id="NRSZ01001107">
    <property type="protein sequence ID" value="PNY23356.1"/>
    <property type="molecule type" value="Genomic_DNA"/>
</dbReference>
<dbReference type="GO" id="GO:0003676">
    <property type="term" value="F:nucleic acid binding"/>
    <property type="evidence" value="ECO:0007669"/>
    <property type="project" value="InterPro"/>
</dbReference>
<dbReference type="CDD" id="cd06135">
    <property type="entry name" value="Orn"/>
    <property type="match status" value="1"/>
</dbReference>
<dbReference type="GO" id="GO:0005739">
    <property type="term" value="C:mitochondrion"/>
    <property type="evidence" value="ECO:0007669"/>
    <property type="project" value="TreeGrafter"/>
</dbReference>
<dbReference type="InterPro" id="IPR036397">
    <property type="entry name" value="RNaseH_sf"/>
</dbReference>
<dbReference type="PANTHER" id="PTHR11046:SF0">
    <property type="entry name" value="OLIGORIBONUCLEASE, MITOCHONDRIAL"/>
    <property type="match status" value="1"/>
</dbReference>
<keyword evidence="4" id="KW-0269">Exonuclease</keyword>
<dbReference type="GO" id="GO:0000175">
    <property type="term" value="F:3'-5'-RNA exonuclease activity"/>
    <property type="evidence" value="ECO:0007669"/>
    <property type="project" value="InterPro"/>
</dbReference>
<feature type="domain" description="Exonuclease" evidence="5">
    <location>
        <begin position="1"/>
        <end position="171"/>
    </location>
</feature>
<keyword evidence="3" id="KW-0378">Hydrolase</keyword>
<dbReference type="PANTHER" id="PTHR11046">
    <property type="entry name" value="OLIGORIBONUCLEASE, MITOCHONDRIAL"/>
    <property type="match status" value="1"/>
</dbReference>
<dbReference type="OrthoDB" id="270189at2759"/>
<evidence type="ECO:0000256" key="4">
    <source>
        <dbReference type="ARBA" id="ARBA00022839"/>
    </source>
</evidence>
<dbReference type="AlphaFoldDB" id="A0A2K3Q712"/>
<keyword evidence="2" id="KW-0540">Nuclease</keyword>
<name>A0A2K3Q712_9HYPO</name>
<dbReference type="Gene3D" id="3.30.420.10">
    <property type="entry name" value="Ribonuclease H-like superfamily/Ribonuclease H"/>
    <property type="match status" value="1"/>
</dbReference>
<accession>A0A2K3Q712</accession>
<dbReference type="SUPFAM" id="SSF53098">
    <property type="entry name" value="Ribonuclease H-like"/>
    <property type="match status" value="1"/>
</dbReference>
<dbReference type="Proteomes" id="UP000236621">
    <property type="component" value="Unassembled WGS sequence"/>
</dbReference>
<dbReference type="SMART" id="SM00479">
    <property type="entry name" value="EXOIII"/>
    <property type="match status" value="1"/>
</dbReference>
<protein>
    <submittedName>
        <fullName evidence="6">Oligoribonuclease</fullName>
    </submittedName>
</protein>
<dbReference type="InterPro" id="IPR013520">
    <property type="entry name" value="Ribonucl_H"/>
</dbReference>
<dbReference type="Pfam" id="PF00929">
    <property type="entry name" value="RNase_T"/>
    <property type="match status" value="1"/>
</dbReference>
<dbReference type="InterPro" id="IPR022894">
    <property type="entry name" value="Oligoribonuclease"/>
</dbReference>
<reference evidence="6 7" key="1">
    <citation type="submission" date="2017-08" db="EMBL/GenBank/DDBJ databases">
        <title>Harnessing the power of phylogenomics to disentangle the directionality and signatures of interkingdom host jumping in the parasitic fungal genus Tolypocladium.</title>
        <authorList>
            <person name="Quandt C.A."/>
            <person name="Patterson W."/>
            <person name="Spatafora J.W."/>
        </authorList>
    </citation>
    <scope>NUCLEOTIDE SEQUENCE [LARGE SCALE GENOMIC DNA]</scope>
    <source>
        <strain evidence="6 7">CBS 113982</strain>
    </source>
</reference>
<comment type="caution">
    <text evidence="6">The sequence shown here is derived from an EMBL/GenBank/DDBJ whole genome shotgun (WGS) entry which is preliminary data.</text>
</comment>
<evidence type="ECO:0000256" key="2">
    <source>
        <dbReference type="ARBA" id="ARBA00022722"/>
    </source>
</evidence>
<evidence type="ECO:0000313" key="7">
    <source>
        <dbReference type="Proteomes" id="UP000236621"/>
    </source>
</evidence>
<dbReference type="NCBIfam" id="NF003765">
    <property type="entry name" value="PRK05359.1"/>
    <property type="match status" value="1"/>
</dbReference>
<evidence type="ECO:0000256" key="3">
    <source>
        <dbReference type="ARBA" id="ARBA00022801"/>
    </source>
</evidence>
<dbReference type="InterPro" id="IPR012337">
    <property type="entry name" value="RNaseH-like_sf"/>
</dbReference>
<proteinExistence type="inferred from homology"/>
<organism evidence="6 7">
    <name type="scientific">Tolypocladium capitatum</name>
    <dbReference type="NCBI Taxonomy" id="45235"/>
    <lineage>
        <taxon>Eukaryota</taxon>
        <taxon>Fungi</taxon>
        <taxon>Dikarya</taxon>
        <taxon>Ascomycota</taxon>
        <taxon>Pezizomycotina</taxon>
        <taxon>Sordariomycetes</taxon>
        <taxon>Hypocreomycetidae</taxon>
        <taxon>Hypocreales</taxon>
        <taxon>Ophiocordycipitaceae</taxon>
        <taxon>Tolypocladium</taxon>
    </lineage>
</organism>
<evidence type="ECO:0000259" key="5">
    <source>
        <dbReference type="SMART" id="SM00479"/>
    </source>
</evidence>
<evidence type="ECO:0000313" key="6">
    <source>
        <dbReference type="EMBL" id="PNY23356.1"/>
    </source>
</evidence>
<comment type="similarity">
    <text evidence="1">Belongs to the oligoribonuclease family.</text>
</comment>
<gene>
    <name evidence="6" type="ORF">TCAP_06696</name>
</gene>
<dbReference type="STRING" id="45235.A0A2K3Q712"/>